<dbReference type="InterPro" id="IPR023753">
    <property type="entry name" value="FAD/NAD-binding_dom"/>
</dbReference>
<keyword evidence="5" id="KW-0520">NAD</keyword>
<reference evidence="7" key="1">
    <citation type="submission" date="2022-01" db="EMBL/GenBank/DDBJ databases">
        <title>Genome-Based Taxonomic Classification of the Phylum Actinobacteria.</title>
        <authorList>
            <person name="Gao Y."/>
        </authorList>
    </citation>
    <scope>NUCLEOTIDE SEQUENCE</scope>
    <source>
        <strain evidence="7">KLBMP 8922</strain>
    </source>
</reference>
<evidence type="ECO:0000313" key="7">
    <source>
        <dbReference type="EMBL" id="MCF2531666.1"/>
    </source>
</evidence>
<dbReference type="PANTHER" id="PTHR43706:SF45">
    <property type="entry name" value="NADH DEHYDROGENASE-LIKE PROTEIN RV1812C"/>
    <property type="match status" value="1"/>
</dbReference>
<gene>
    <name evidence="7" type="ORF">LZ495_31225</name>
</gene>
<proteinExistence type="inferred from homology"/>
<dbReference type="Gene3D" id="3.50.50.100">
    <property type="match status" value="1"/>
</dbReference>
<evidence type="ECO:0000313" key="8">
    <source>
        <dbReference type="Proteomes" id="UP001165378"/>
    </source>
</evidence>
<comment type="similarity">
    <text evidence="1">Belongs to the NADH dehydrogenase family.</text>
</comment>
<feature type="domain" description="FAD/NAD(P)-binding" evidence="6">
    <location>
        <begin position="5"/>
        <end position="329"/>
    </location>
</feature>
<evidence type="ECO:0000256" key="3">
    <source>
        <dbReference type="ARBA" id="ARBA00022827"/>
    </source>
</evidence>
<sequence>MQQSRVVVVGAGFAGFETVRHLEKSLSPQDADITLISPGGYMLYLPLLPHVAAGVISSRSIAVPLYRMLKRTHIVPGGAIGVDLDAKVCVVRKITGEVVNIGYDHIVLSPGSVTRTFDIPGLDKYGRGMKNLAEAVSLRDHVIAQLELANSSSDESERRSRCQFVVVGGGYAGVETAACLEMVTSSALDHFPRLDPSQVRWTVVDVAPRLMPELGENLGRAALEILARRGVDVRLETSVSEVTEDTVTLTTGEVLPCRTLVWTAGVAASPLIATLGAETVRGRLAVGADLAVPGRPEVFGLGDAAAVPDLDKGDGAVCPPTAQYAMRQAKIAAHNVVAAIKGKPYKEFQHKDLGLVVDLGGTEAVARPLGRELRGLPAQAITRGYHLMALPSFRARARVGAGWAMHAVAGDDFIRLGFLAGRTGSLSDFEGAHAYLSREEMAQQTRGDR</sequence>
<protein>
    <submittedName>
        <fullName evidence="7">FAD-dependent oxidoreductase</fullName>
    </submittedName>
</protein>
<evidence type="ECO:0000256" key="1">
    <source>
        <dbReference type="ARBA" id="ARBA00005272"/>
    </source>
</evidence>
<dbReference type="AlphaFoldDB" id="A0AA41Q6M5"/>
<dbReference type="EMBL" id="JAKFHA010000025">
    <property type="protein sequence ID" value="MCF2531666.1"/>
    <property type="molecule type" value="Genomic_DNA"/>
</dbReference>
<dbReference type="Proteomes" id="UP001165378">
    <property type="component" value="Unassembled WGS sequence"/>
</dbReference>
<dbReference type="SUPFAM" id="SSF51905">
    <property type="entry name" value="FAD/NAD(P)-binding domain"/>
    <property type="match status" value="1"/>
</dbReference>
<keyword evidence="8" id="KW-1185">Reference proteome</keyword>
<keyword evidence="4" id="KW-0560">Oxidoreductase</keyword>
<dbReference type="InterPro" id="IPR045024">
    <property type="entry name" value="NDH-2"/>
</dbReference>
<evidence type="ECO:0000256" key="2">
    <source>
        <dbReference type="ARBA" id="ARBA00022630"/>
    </source>
</evidence>
<dbReference type="GO" id="GO:0003954">
    <property type="term" value="F:NADH dehydrogenase activity"/>
    <property type="evidence" value="ECO:0007669"/>
    <property type="project" value="InterPro"/>
</dbReference>
<dbReference type="PANTHER" id="PTHR43706">
    <property type="entry name" value="NADH DEHYDROGENASE"/>
    <property type="match status" value="1"/>
</dbReference>
<evidence type="ECO:0000256" key="5">
    <source>
        <dbReference type="ARBA" id="ARBA00023027"/>
    </source>
</evidence>
<dbReference type="InterPro" id="IPR036188">
    <property type="entry name" value="FAD/NAD-bd_sf"/>
</dbReference>
<keyword evidence="2" id="KW-0285">Flavoprotein</keyword>
<dbReference type="RefSeq" id="WP_235056312.1">
    <property type="nucleotide sequence ID" value="NZ_JAKFHA010000025.1"/>
</dbReference>
<dbReference type="PRINTS" id="PR00368">
    <property type="entry name" value="FADPNR"/>
</dbReference>
<dbReference type="Pfam" id="PF07992">
    <property type="entry name" value="Pyr_redox_2"/>
    <property type="match status" value="1"/>
</dbReference>
<name>A0AA41Q6M5_9ACTN</name>
<keyword evidence="3" id="KW-0274">FAD</keyword>
<organism evidence="7 8">
    <name type="scientific">Yinghuangia soli</name>
    <dbReference type="NCBI Taxonomy" id="2908204"/>
    <lineage>
        <taxon>Bacteria</taxon>
        <taxon>Bacillati</taxon>
        <taxon>Actinomycetota</taxon>
        <taxon>Actinomycetes</taxon>
        <taxon>Kitasatosporales</taxon>
        <taxon>Streptomycetaceae</taxon>
        <taxon>Yinghuangia</taxon>
    </lineage>
</organism>
<comment type="caution">
    <text evidence="7">The sequence shown here is derived from an EMBL/GenBank/DDBJ whole genome shotgun (WGS) entry which is preliminary data.</text>
</comment>
<evidence type="ECO:0000259" key="6">
    <source>
        <dbReference type="Pfam" id="PF07992"/>
    </source>
</evidence>
<dbReference type="PRINTS" id="PR00411">
    <property type="entry name" value="PNDRDTASEI"/>
</dbReference>
<evidence type="ECO:0000256" key="4">
    <source>
        <dbReference type="ARBA" id="ARBA00023002"/>
    </source>
</evidence>
<accession>A0AA41Q6M5</accession>